<name>A0AAD6SHH4_9AGAR</name>
<dbReference type="EMBL" id="JARJCM010000122">
    <property type="protein sequence ID" value="KAJ7027585.1"/>
    <property type="molecule type" value="Genomic_DNA"/>
</dbReference>
<accession>A0AAD6SHH4</accession>
<dbReference type="SUPFAM" id="SSF53098">
    <property type="entry name" value="Ribonuclease H-like"/>
    <property type="match status" value="1"/>
</dbReference>
<protein>
    <submittedName>
        <fullName evidence="1">Uncharacterized protein</fullName>
    </submittedName>
</protein>
<evidence type="ECO:0000313" key="1">
    <source>
        <dbReference type="EMBL" id="KAJ7027585.1"/>
    </source>
</evidence>
<comment type="caution">
    <text evidence="1">The sequence shown here is derived from an EMBL/GenBank/DDBJ whole genome shotgun (WGS) entry which is preliminary data.</text>
</comment>
<dbReference type="InterPro" id="IPR036397">
    <property type="entry name" value="RNaseH_sf"/>
</dbReference>
<sequence length="259" mass="28894">MNKEDATLFLAAGSENSTTNTVVADGSAAEGPKNLIPYPHGLHSIYYLTTETAVNGALRGVVDGVVGFDTEFAKRKPTSNEEYIGKIFSEIGGNEKWGILALQLLERQGNQNSDFPISTGEILTYTIDKEERLSDWTDDLSKDQKIYTAMDAAVSLRLYEELAPALDHHRVKLGVSIPPNWYSMNSKFGEPMRKIRNIWGEELPWSVKDCYWCSNKVSRLFSTIYIKFEDIGTVTNKLTWNLMHNNANISSRGTGSSIA</sequence>
<organism evidence="1 2">
    <name type="scientific">Mycena alexandri</name>
    <dbReference type="NCBI Taxonomy" id="1745969"/>
    <lineage>
        <taxon>Eukaryota</taxon>
        <taxon>Fungi</taxon>
        <taxon>Dikarya</taxon>
        <taxon>Basidiomycota</taxon>
        <taxon>Agaricomycotina</taxon>
        <taxon>Agaricomycetes</taxon>
        <taxon>Agaricomycetidae</taxon>
        <taxon>Agaricales</taxon>
        <taxon>Marasmiineae</taxon>
        <taxon>Mycenaceae</taxon>
        <taxon>Mycena</taxon>
    </lineage>
</organism>
<gene>
    <name evidence="1" type="ORF">C8F04DRAFT_1189391</name>
</gene>
<evidence type="ECO:0000313" key="2">
    <source>
        <dbReference type="Proteomes" id="UP001218188"/>
    </source>
</evidence>
<proteinExistence type="predicted"/>
<dbReference type="Proteomes" id="UP001218188">
    <property type="component" value="Unassembled WGS sequence"/>
</dbReference>
<dbReference type="Gene3D" id="3.30.420.10">
    <property type="entry name" value="Ribonuclease H-like superfamily/Ribonuclease H"/>
    <property type="match status" value="1"/>
</dbReference>
<reference evidence="1" key="1">
    <citation type="submission" date="2023-03" db="EMBL/GenBank/DDBJ databases">
        <title>Massive genome expansion in bonnet fungi (Mycena s.s.) driven by repeated elements and novel gene families across ecological guilds.</title>
        <authorList>
            <consortium name="Lawrence Berkeley National Laboratory"/>
            <person name="Harder C.B."/>
            <person name="Miyauchi S."/>
            <person name="Viragh M."/>
            <person name="Kuo A."/>
            <person name="Thoen E."/>
            <person name="Andreopoulos B."/>
            <person name="Lu D."/>
            <person name="Skrede I."/>
            <person name="Drula E."/>
            <person name="Henrissat B."/>
            <person name="Morin E."/>
            <person name="Kohler A."/>
            <person name="Barry K."/>
            <person name="LaButti K."/>
            <person name="Morin E."/>
            <person name="Salamov A."/>
            <person name="Lipzen A."/>
            <person name="Mereny Z."/>
            <person name="Hegedus B."/>
            <person name="Baldrian P."/>
            <person name="Stursova M."/>
            <person name="Weitz H."/>
            <person name="Taylor A."/>
            <person name="Grigoriev I.V."/>
            <person name="Nagy L.G."/>
            <person name="Martin F."/>
            <person name="Kauserud H."/>
        </authorList>
    </citation>
    <scope>NUCLEOTIDE SEQUENCE</scope>
    <source>
        <strain evidence="1">CBHHK200</strain>
    </source>
</reference>
<dbReference type="InterPro" id="IPR012337">
    <property type="entry name" value="RNaseH-like_sf"/>
</dbReference>
<dbReference type="AlphaFoldDB" id="A0AAD6SHH4"/>
<keyword evidence="2" id="KW-1185">Reference proteome</keyword>
<dbReference type="GO" id="GO:0003676">
    <property type="term" value="F:nucleic acid binding"/>
    <property type="evidence" value="ECO:0007669"/>
    <property type="project" value="InterPro"/>
</dbReference>